<evidence type="ECO:0008006" key="3">
    <source>
        <dbReference type="Google" id="ProtNLM"/>
    </source>
</evidence>
<feature type="non-terminal residue" evidence="2">
    <location>
        <position position="1"/>
    </location>
</feature>
<proteinExistence type="predicted"/>
<name>A0A699IWR5_TANCI</name>
<comment type="caution">
    <text evidence="2">The sequence shown here is derived from an EMBL/GenBank/DDBJ whole genome shotgun (WGS) entry which is preliminary data.</text>
</comment>
<reference evidence="2" key="1">
    <citation type="journal article" date="2019" name="Sci. Rep.">
        <title>Draft genome of Tanacetum cinerariifolium, the natural source of mosquito coil.</title>
        <authorList>
            <person name="Yamashiro T."/>
            <person name="Shiraishi A."/>
            <person name="Satake H."/>
            <person name="Nakayama K."/>
        </authorList>
    </citation>
    <scope>NUCLEOTIDE SEQUENCE</scope>
</reference>
<keyword evidence="1" id="KW-0175">Coiled coil</keyword>
<evidence type="ECO:0000256" key="1">
    <source>
        <dbReference type="SAM" id="Coils"/>
    </source>
</evidence>
<sequence>NQRNFIRGNVAAGNGGAHIRVGNVNAGQGKPIKCFNCNGLGHIAWNYTQLKRQQNSDYFKDKIPTNQQDGPSNASILSEVHDLENAIDPCDDNKDEHDIHNEVQQKNIIDSTKDRMGNSNVTLYEQYLSVNDVSVVPSCTSSVLNNAYVLHDNDAYVPHDPLVTELNIYKEQVAIYEQRAKFELTLRKQKMDEQMSILIRDRNQKEENLKKEIHSRNNKVVQHGYLNHLRDTLDTLREIVKEAKSKRPSDNNLDYAYVYTKRSQELLENMSASCLKVDNKRDTIIATRPATRKRHVTFADPLETSGNNSPKIVKQQTMQKTNILIPHFT</sequence>
<protein>
    <recommendedName>
        <fullName evidence="3">CCHC-type domain-containing protein</fullName>
    </recommendedName>
</protein>
<feature type="coiled-coil region" evidence="1">
    <location>
        <begin position="188"/>
        <end position="246"/>
    </location>
</feature>
<evidence type="ECO:0000313" key="2">
    <source>
        <dbReference type="EMBL" id="GEZ92217.1"/>
    </source>
</evidence>
<dbReference type="AlphaFoldDB" id="A0A699IWR5"/>
<dbReference type="EMBL" id="BKCJ010342461">
    <property type="protein sequence ID" value="GEZ92217.1"/>
    <property type="molecule type" value="Genomic_DNA"/>
</dbReference>
<organism evidence="2">
    <name type="scientific">Tanacetum cinerariifolium</name>
    <name type="common">Dalmatian daisy</name>
    <name type="synonym">Chrysanthemum cinerariifolium</name>
    <dbReference type="NCBI Taxonomy" id="118510"/>
    <lineage>
        <taxon>Eukaryota</taxon>
        <taxon>Viridiplantae</taxon>
        <taxon>Streptophyta</taxon>
        <taxon>Embryophyta</taxon>
        <taxon>Tracheophyta</taxon>
        <taxon>Spermatophyta</taxon>
        <taxon>Magnoliopsida</taxon>
        <taxon>eudicotyledons</taxon>
        <taxon>Gunneridae</taxon>
        <taxon>Pentapetalae</taxon>
        <taxon>asterids</taxon>
        <taxon>campanulids</taxon>
        <taxon>Asterales</taxon>
        <taxon>Asteraceae</taxon>
        <taxon>Asteroideae</taxon>
        <taxon>Anthemideae</taxon>
        <taxon>Anthemidinae</taxon>
        <taxon>Tanacetum</taxon>
    </lineage>
</organism>
<accession>A0A699IWR5</accession>
<gene>
    <name evidence="2" type="ORF">Tci_564190</name>
</gene>